<dbReference type="PANTHER" id="PTHR11923:SF51">
    <property type="entry name" value="LYSOSOME MEMBRANE PROTEIN 2"/>
    <property type="match status" value="1"/>
</dbReference>
<proteinExistence type="inferred from homology"/>
<keyword evidence="4 7" id="KW-1133">Transmembrane helix</keyword>
<dbReference type="GO" id="GO:0005044">
    <property type="term" value="F:scavenger receptor activity"/>
    <property type="evidence" value="ECO:0007669"/>
    <property type="project" value="TreeGrafter"/>
</dbReference>
<evidence type="ECO:0000256" key="2">
    <source>
        <dbReference type="ARBA" id="ARBA00010532"/>
    </source>
</evidence>
<evidence type="ECO:0000256" key="5">
    <source>
        <dbReference type="ARBA" id="ARBA00023136"/>
    </source>
</evidence>
<keyword evidence="5 7" id="KW-0472">Membrane</keyword>
<keyword evidence="6" id="KW-0325">Glycoprotein</keyword>
<evidence type="ECO:0000256" key="7">
    <source>
        <dbReference type="SAM" id="Phobius"/>
    </source>
</evidence>
<dbReference type="EMBL" id="SPLM01000114">
    <property type="protein sequence ID" value="TMW57838.1"/>
    <property type="molecule type" value="Genomic_DNA"/>
</dbReference>
<comment type="similarity">
    <text evidence="2">Belongs to the CD36 family.</text>
</comment>
<feature type="transmembrane region" description="Helical" evidence="7">
    <location>
        <begin position="675"/>
        <end position="701"/>
    </location>
</feature>
<evidence type="ECO:0000256" key="4">
    <source>
        <dbReference type="ARBA" id="ARBA00022989"/>
    </source>
</evidence>
<organism evidence="8 9">
    <name type="scientific">Pythium oligandrum</name>
    <name type="common">Mycoparasitic fungus</name>
    <dbReference type="NCBI Taxonomy" id="41045"/>
    <lineage>
        <taxon>Eukaryota</taxon>
        <taxon>Sar</taxon>
        <taxon>Stramenopiles</taxon>
        <taxon>Oomycota</taxon>
        <taxon>Peronosporomycetes</taxon>
        <taxon>Pythiales</taxon>
        <taxon>Pythiaceae</taxon>
        <taxon>Pythium</taxon>
    </lineage>
</organism>
<dbReference type="Proteomes" id="UP000794436">
    <property type="component" value="Unassembled WGS sequence"/>
</dbReference>
<name>A0A8K1FGJ3_PYTOL</name>
<comment type="caution">
    <text evidence="8">The sequence shown here is derived from an EMBL/GenBank/DDBJ whole genome shotgun (WGS) entry which is preliminary data.</text>
</comment>
<keyword evidence="3 7" id="KW-0812">Transmembrane</keyword>
<evidence type="ECO:0000313" key="9">
    <source>
        <dbReference type="Proteomes" id="UP000794436"/>
    </source>
</evidence>
<gene>
    <name evidence="8" type="ORF">Poli38472_014441</name>
</gene>
<dbReference type="InterPro" id="IPR002159">
    <property type="entry name" value="CD36_fam"/>
</dbReference>
<dbReference type="OrthoDB" id="195015at2759"/>
<keyword evidence="9" id="KW-1185">Reference proteome</keyword>
<sequence length="723" mass="78666">MTFSPAGADHFEKSTPLATKYEDGSHKKRCSPLVIGNTCLGIGAFLVIFGIVYGAALPSVITNQIESGVAVCSESDIAKEQFTDNYGDCDECVPYYYSLIMFNVTNANDYLKNGAKLKVQEVGPYAYRRFQRKVDVKLEGDLVSYKMYTYHKFDAEKSCETCKDTDVVTSWDLSYLNVISQAGGEKGFVTRLAKGTTWGAELSDDEIADVVEKNGEQMMRWVNGLNSNQPKAWKAIGETVLPFLAGGVAPIEDLDLSGFEYNGLFAQRQVKDYALGFPSLLAGLGLGTNYVKVCSSTSTTKLEEKCASCKGDACDKIWSECKKCVTGKKVLAINAVTCASIEARYAAVYGEKEAKAFSGSTCGLCESVGLCAAPLPGAAEASGLDYSEKAPSSDSLNTYIQRTGCDDKTHINDYIQYDGFKTQPYWVKLDKRRNPTLTELNAFAVYGNCEKRTSNMTCSDVMGTDATSIEPAGASITGFPSKVDLQEAMMYLNQAKQNISLVNTGEVVEYEGIKLTRFIPPNDLLQHADWKDAKGTGYPVDGVQPLAFNVGFLAYLSYPMFIYGDKSLMEGVEITMADGVKASQDTLFEDGVLKEAYYNRYQTTVDIEPGTGKTMVARKRLMASYALGKSSFSDGVMSDLVWPKLKAEVISPAYFGEESATITPSRISTYKGVKAILTSLLPVMIIGIVLGVALVAGGFLYRRKAQMTRRDTMGDAILGSSTA</sequence>
<dbReference type="GO" id="GO:0016020">
    <property type="term" value="C:membrane"/>
    <property type="evidence" value="ECO:0007669"/>
    <property type="project" value="UniProtKB-SubCell"/>
</dbReference>
<accession>A0A8K1FGJ3</accession>
<reference evidence="8" key="1">
    <citation type="submission" date="2019-03" db="EMBL/GenBank/DDBJ databases">
        <title>Long read genome sequence of the mycoparasitic Pythium oligandrum ATCC 38472 isolated from sugarbeet rhizosphere.</title>
        <authorList>
            <person name="Gaulin E."/>
        </authorList>
    </citation>
    <scope>NUCLEOTIDE SEQUENCE</scope>
    <source>
        <strain evidence="8">ATCC 38472_TT</strain>
    </source>
</reference>
<dbReference type="PANTHER" id="PTHR11923">
    <property type="entry name" value="SCAVENGER RECEPTOR CLASS B TYPE-1 SR-B1"/>
    <property type="match status" value="1"/>
</dbReference>
<evidence type="ECO:0000256" key="1">
    <source>
        <dbReference type="ARBA" id="ARBA00004370"/>
    </source>
</evidence>
<evidence type="ECO:0000256" key="6">
    <source>
        <dbReference type="ARBA" id="ARBA00023180"/>
    </source>
</evidence>
<dbReference type="Pfam" id="PF01130">
    <property type="entry name" value="CD36"/>
    <property type="match status" value="1"/>
</dbReference>
<dbReference type="AlphaFoldDB" id="A0A8K1FGJ3"/>
<evidence type="ECO:0000256" key="3">
    <source>
        <dbReference type="ARBA" id="ARBA00022692"/>
    </source>
</evidence>
<evidence type="ECO:0000313" key="8">
    <source>
        <dbReference type="EMBL" id="TMW57838.1"/>
    </source>
</evidence>
<protein>
    <submittedName>
        <fullName evidence="8">Uncharacterized protein</fullName>
    </submittedName>
</protein>
<feature type="transmembrane region" description="Helical" evidence="7">
    <location>
        <begin position="34"/>
        <end position="56"/>
    </location>
</feature>
<dbReference type="GO" id="GO:0005737">
    <property type="term" value="C:cytoplasm"/>
    <property type="evidence" value="ECO:0007669"/>
    <property type="project" value="TreeGrafter"/>
</dbReference>
<dbReference type="PRINTS" id="PR01609">
    <property type="entry name" value="CD36FAMILY"/>
</dbReference>
<comment type="subcellular location">
    <subcellularLocation>
        <location evidence="1">Membrane</location>
    </subcellularLocation>
</comment>